<organism evidence="1 3">
    <name type="scientific">Medicago truncatula</name>
    <name type="common">Barrel medic</name>
    <name type="synonym">Medicago tribuloides</name>
    <dbReference type="NCBI Taxonomy" id="3880"/>
    <lineage>
        <taxon>Eukaryota</taxon>
        <taxon>Viridiplantae</taxon>
        <taxon>Streptophyta</taxon>
        <taxon>Embryophyta</taxon>
        <taxon>Tracheophyta</taxon>
        <taxon>Spermatophyta</taxon>
        <taxon>Magnoliopsida</taxon>
        <taxon>eudicotyledons</taxon>
        <taxon>Gunneridae</taxon>
        <taxon>Pentapetalae</taxon>
        <taxon>rosids</taxon>
        <taxon>fabids</taxon>
        <taxon>Fabales</taxon>
        <taxon>Fabaceae</taxon>
        <taxon>Papilionoideae</taxon>
        <taxon>50 kb inversion clade</taxon>
        <taxon>NPAAA clade</taxon>
        <taxon>Hologalegina</taxon>
        <taxon>IRL clade</taxon>
        <taxon>Trifolieae</taxon>
        <taxon>Medicago</taxon>
    </lineage>
</organism>
<dbReference type="Proteomes" id="UP000002051">
    <property type="component" value="Unassembled WGS sequence"/>
</dbReference>
<dbReference type="EMBL" id="CM001223">
    <property type="protein sequence ID" value="AES77458.1"/>
    <property type="molecule type" value="Genomic_DNA"/>
</dbReference>
<dbReference type="HOGENOM" id="CLU_2853125_0_0_1"/>
<evidence type="ECO:0000313" key="3">
    <source>
        <dbReference type="Proteomes" id="UP000002051"/>
    </source>
</evidence>
<gene>
    <name evidence="1" type="ordered locus">MTR_7g010870</name>
</gene>
<keyword evidence="3" id="KW-1185">Reference proteome</keyword>
<reference evidence="1 3" key="2">
    <citation type="journal article" date="2014" name="BMC Genomics">
        <title>An improved genome release (version Mt4.0) for the model legume Medicago truncatula.</title>
        <authorList>
            <person name="Tang H."/>
            <person name="Krishnakumar V."/>
            <person name="Bidwell S."/>
            <person name="Rosen B."/>
            <person name="Chan A."/>
            <person name="Zhou S."/>
            <person name="Gentzbittel L."/>
            <person name="Childs K.L."/>
            <person name="Yandell M."/>
            <person name="Gundlach H."/>
            <person name="Mayer K.F."/>
            <person name="Schwartz D.C."/>
            <person name="Town C.D."/>
        </authorList>
    </citation>
    <scope>GENOME REANNOTATION</scope>
    <source>
        <strain evidence="2 3">cv. Jemalong A17</strain>
    </source>
</reference>
<protein>
    <submittedName>
        <fullName evidence="1">Disease resistance protein-like protein MsR1, putative</fullName>
    </submittedName>
</protein>
<evidence type="ECO:0000313" key="1">
    <source>
        <dbReference type="EMBL" id="AES77458.1"/>
    </source>
</evidence>
<dbReference type="PaxDb" id="3880-AES77458"/>
<proteinExistence type="predicted"/>
<sequence length="65" mass="7510">MGGPHLRGDPPNSFSDLSIFNNHSIVLHDLLRELGIYQTSQEPIQQRKSLLIDVIKNKCNRWLRV</sequence>
<accession>G7L1Z5</accession>
<name>G7L1Z5_MEDTR</name>
<dbReference type="EnsemblPlants" id="AES77458">
    <property type="protein sequence ID" value="AES77458"/>
    <property type="gene ID" value="MTR_7g010870"/>
</dbReference>
<evidence type="ECO:0000313" key="2">
    <source>
        <dbReference type="EnsemblPlants" id="AES77458"/>
    </source>
</evidence>
<reference evidence="2" key="3">
    <citation type="submission" date="2015-04" db="UniProtKB">
        <authorList>
            <consortium name="EnsemblPlants"/>
        </authorList>
    </citation>
    <scope>IDENTIFICATION</scope>
    <source>
        <strain evidence="2">cv. Jemalong A17</strain>
    </source>
</reference>
<dbReference type="AlphaFoldDB" id="G7L1Z5"/>
<reference evidence="1 3" key="1">
    <citation type="journal article" date="2011" name="Nature">
        <title>The Medicago genome provides insight into the evolution of rhizobial symbioses.</title>
        <authorList>
            <person name="Young N.D."/>
            <person name="Debelle F."/>
            <person name="Oldroyd G.E."/>
            <person name="Geurts R."/>
            <person name="Cannon S.B."/>
            <person name="Udvardi M.K."/>
            <person name="Benedito V.A."/>
            <person name="Mayer K.F."/>
            <person name="Gouzy J."/>
            <person name="Schoof H."/>
            <person name="Van de Peer Y."/>
            <person name="Proost S."/>
            <person name="Cook D.R."/>
            <person name="Meyers B.C."/>
            <person name="Spannagl M."/>
            <person name="Cheung F."/>
            <person name="De Mita S."/>
            <person name="Krishnakumar V."/>
            <person name="Gundlach H."/>
            <person name="Zhou S."/>
            <person name="Mudge J."/>
            <person name="Bharti A.K."/>
            <person name="Murray J.D."/>
            <person name="Naoumkina M.A."/>
            <person name="Rosen B."/>
            <person name="Silverstein K.A."/>
            <person name="Tang H."/>
            <person name="Rombauts S."/>
            <person name="Zhao P.X."/>
            <person name="Zhou P."/>
            <person name="Barbe V."/>
            <person name="Bardou P."/>
            <person name="Bechner M."/>
            <person name="Bellec A."/>
            <person name="Berger A."/>
            <person name="Berges H."/>
            <person name="Bidwell S."/>
            <person name="Bisseling T."/>
            <person name="Choisne N."/>
            <person name="Couloux A."/>
            <person name="Denny R."/>
            <person name="Deshpande S."/>
            <person name="Dai X."/>
            <person name="Doyle J.J."/>
            <person name="Dudez A.M."/>
            <person name="Farmer A.D."/>
            <person name="Fouteau S."/>
            <person name="Franken C."/>
            <person name="Gibelin C."/>
            <person name="Gish J."/>
            <person name="Goldstein S."/>
            <person name="Gonzalez A.J."/>
            <person name="Green P.J."/>
            <person name="Hallab A."/>
            <person name="Hartog M."/>
            <person name="Hua A."/>
            <person name="Humphray S.J."/>
            <person name="Jeong D.H."/>
            <person name="Jing Y."/>
            <person name="Jocker A."/>
            <person name="Kenton S.M."/>
            <person name="Kim D.J."/>
            <person name="Klee K."/>
            <person name="Lai H."/>
            <person name="Lang C."/>
            <person name="Lin S."/>
            <person name="Macmil S.L."/>
            <person name="Magdelenat G."/>
            <person name="Matthews L."/>
            <person name="McCorrison J."/>
            <person name="Monaghan E.L."/>
            <person name="Mun J.H."/>
            <person name="Najar F.Z."/>
            <person name="Nicholson C."/>
            <person name="Noirot C."/>
            <person name="O'Bleness M."/>
            <person name="Paule C.R."/>
            <person name="Poulain J."/>
            <person name="Prion F."/>
            <person name="Qin B."/>
            <person name="Qu C."/>
            <person name="Retzel E.F."/>
            <person name="Riddle C."/>
            <person name="Sallet E."/>
            <person name="Samain S."/>
            <person name="Samson N."/>
            <person name="Sanders I."/>
            <person name="Saurat O."/>
            <person name="Scarpelli C."/>
            <person name="Schiex T."/>
            <person name="Segurens B."/>
            <person name="Severin A.J."/>
            <person name="Sherrier D.J."/>
            <person name="Shi R."/>
            <person name="Sims S."/>
            <person name="Singer S.R."/>
            <person name="Sinharoy S."/>
            <person name="Sterck L."/>
            <person name="Viollet A."/>
            <person name="Wang B.B."/>
            <person name="Wang K."/>
            <person name="Wang M."/>
            <person name="Wang X."/>
            <person name="Warfsmann J."/>
            <person name="Weissenbach J."/>
            <person name="White D.D."/>
            <person name="White J.D."/>
            <person name="Wiley G.B."/>
            <person name="Wincker P."/>
            <person name="Xing Y."/>
            <person name="Yang L."/>
            <person name="Yao Z."/>
            <person name="Ying F."/>
            <person name="Zhai J."/>
            <person name="Zhou L."/>
            <person name="Zuber A."/>
            <person name="Denarie J."/>
            <person name="Dixon R.A."/>
            <person name="May G.D."/>
            <person name="Schwartz D.C."/>
            <person name="Rogers J."/>
            <person name="Quetier F."/>
            <person name="Town C.D."/>
            <person name="Roe B.A."/>
        </authorList>
    </citation>
    <scope>NUCLEOTIDE SEQUENCE [LARGE SCALE GENOMIC DNA]</scope>
    <source>
        <strain evidence="1">A17</strain>
        <strain evidence="2 3">cv. Jemalong A17</strain>
    </source>
</reference>